<dbReference type="RefSeq" id="WP_249242428.1">
    <property type="nucleotide sequence ID" value="NZ_CP096649.1"/>
</dbReference>
<dbReference type="InterPro" id="IPR040465">
    <property type="entry name" value="CtsR_N"/>
</dbReference>
<evidence type="ECO:0000313" key="4">
    <source>
        <dbReference type="Proteomes" id="UP000831151"/>
    </source>
</evidence>
<evidence type="ECO:0000259" key="2">
    <source>
        <dbReference type="Pfam" id="PF17727"/>
    </source>
</evidence>
<dbReference type="InterPro" id="IPR041902">
    <property type="entry name" value="CtsR_N_sf"/>
</dbReference>
<dbReference type="Gene3D" id="3.30.56.130">
    <property type="entry name" value="Transcriptional regulator CtsR, winged HTH domain"/>
    <property type="match status" value="1"/>
</dbReference>
<protein>
    <submittedName>
        <fullName evidence="3">CtsR family transcriptional regulator</fullName>
    </submittedName>
</protein>
<accession>A0A9E7DJ52</accession>
<sequence>MLSDEIQYFLNNLLDKEGGSILIKRNDIAIRFNCSPSQINYVLTTRFAPHFGYYIQSRRGEGGYIKIEKLDLLEDEDEYKEILMDAIGESITIKEAHDIIRKLCDDEIITKDEKEIILASIDDRALTIDIDKRNALRSDILKNILLVLLKRG</sequence>
<feature type="domain" description="CtsR N-terminal HTH" evidence="1">
    <location>
        <begin position="2"/>
        <end position="70"/>
    </location>
</feature>
<dbReference type="Pfam" id="PF05848">
    <property type="entry name" value="CtsR"/>
    <property type="match status" value="1"/>
</dbReference>
<evidence type="ECO:0000259" key="1">
    <source>
        <dbReference type="Pfam" id="PF05848"/>
    </source>
</evidence>
<dbReference type="InterPro" id="IPR041473">
    <property type="entry name" value="CtsR_C"/>
</dbReference>
<dbReference type="EMBL" id="CP096649">
    <property type="protein sequence ID" value="UQK58881.1"/>
    <property type="molecule type" value="Genomic_DNA"/>
</dbReference>
<evidence type="ECO:0000313" key="3">
    <source>
        <dbReference type="EMBL" id="UQK58881.1"/>
    </source>
</evidence>
<dbReference type="KEGG" id="fms:M1R53_06485"/>
<reference evidence="3" key="1">
    <citation type="submission" date="2022-04" db="EMBL/GenBank/DDBJ databases">
        <title>Complete genome sequences of Ezakiella coagulans and Fenollaria massiliensis.</title>
        <authorList>
            <person name="France M.T."/>
            <person name="Clifford J."/>
            <person name="Narina S."/>
            <person name="Rutt L."/>
            <person name="Ravel J."/>
        </authorList>
    </citation>
    <scope>NUCLEOTIDE SEQUENCE</scope>
    <source>
        <strain evidence="3">C0061C2</strain>
    </source>
</reference>
<dbReference type="AlphaFoldDB" id="A0A9E7DJ52"/>
<proteinExistence type="predicted"/>
<dbReference type="Proteomes" id="UP000831151">
    <property type="component" value="Chromosome"/>
</dbReference>
<dbReference type="Pfam" id="PF17727">
    <property type="entry name" value="CtsR_C"/>
    <property type="match status" value="1"/>
</dbReference>
<gene>
    <name evidence="3" type="ORF">M1R53_06485</name>
</gene>
<organism evidence="3 4">
    <name type="scientific">Fenollaria massiliensis</name>
    <dbReference type="NCBI Taxonomy" id="938288"/>
    <lineage>
        <taxon>Bacteria</taxon>
        <taxon>Bacillati</taxon>
        <taxon>Bacillota</taxon>
        <taxon>Clostridia</taxon>
        <taxon>Eubacteriales</taxon>
        <taxon>Fenollaria</taxon>
    </lineage>
</organism>
<feature type="domain" description="CtsR C-terminal dimerization" evidence="2">
    <location>
        <begin position="75"/>
        <end position="145"/>
    </location>
</feature>
<keyword evidence="4" id="KW-1185">Reference proteome</keyword>
<dbReference type="Gene3D" id="1.10.1200.150">
    <property type="entry name" value="Transcriptional regulator CtsR, C-terminal domain"/>
    <property type="match status" value="1"/>
</dbReference>
<dbReference type="InterPro" id="IPR041908">
    <property type="entry name" value="CtsR_C_sf"/>
</dbReference>
<name>A0A9E7DJ52_9FIRM</name>